<dbReference type="EMBL" id="JACRUJ010000002">
    <property type="protein sequence ID" value="MBC5841230.1"/>
    <property type="molecule type" value="Genomic_DNA"/>
</dbReference>
<evidence type="ECO:0000256" key="1">
    <source>
        <dbReference type="SAM" id="SignalP"/>
    </source>
</evidence>
<organism evidence="2 3">
    <name type="scientific">Flavobacterium kayseriense</name>
    <dbReference type="NCBI Taxonomy" id="2764714"/>
    <lineage>
        <taxon>Bacteria</taxon>
        <taxon>Pseudomonadati</taxon>
        <taxon>Bacteroidota</taxon>
        <taxon>Flavobacteriia</taxon>
        <taxon>Flavobacteriales</taxon>
        <taxon>Flavobacteriaceae</taxon>
        <taxon>Flavobacterium</taxon>
    </lineage>
</organism>
<evidence type="ECO:0000313" key="2">
    <source>
        <dbReference type="EMBL" id="MBC5841230.1"/>
    </source>
</evidence>
<evidence type="ECO:0000313" key="3">
    <source>
        <dbReference type="Proteomes" id="UP000629963"/>
    </source>
</evidence>
<dbReference type="Proteomes" id="UP000629963">
    <property type="component" value="Unassembled WGS sequence"/>
</dbReference>
<evidence type="ECO:0008006" key="4">
    <source>
        <dbReference type="Google" id="ProtNLM"/>
    </source>
</evidence>
<comment type="caution">
    <text evidence="2">The sequence shown here is derived from an EMBL/GenBank/DDBJ whole genome shotgun (WGS) entry which is preliminary data.</text>
</comment>
<reference evidence="2 3" key="1">
    <citation type="submission" date="2020-08" db="EMBL/GenBank/DDBJ databases">
        <title>Description of novel Flavobacterium F-380 isolate.</title>
        <authorList>
            <person name="Saticioglu I.B."/>
            <person name="Duman M."/>
            <person name="Altun S."/>
        </authorList>
    </citation>
    <scope>NUCLEOTIDE SEQUENCE [LARGE SCALE GENOMIC DNA]</scope>
    <source>
        <strain evidence="2 3">F-380</strain>
    </source>
</reference>
<keyword evidence="1" id="KW-0732">Signal</keyword>
<proteinExistence type="predicted"/>
<gene>
    <name evidence="2" type="ORF">H8R23_07405</name>
</gene>
<accession>A0ABR7J6R3</accession>
<protein>
    <recommendedName>
        <fullName evidence="4">DUF4468 domain-containing protein</fullName>
    </recommendedName>
</protein>
<feature type="signal peptide" evidence="1">
    <location>
        <begin position="1"/>
        <end position="18"/>
    </location>
</feature>
<feature type="chain" id="PRO_5045046378" description="DUF4468 domain-containing protein" evidence="1">
    <location>
        <begin position="19"/>
        <end position="193"/>
    </location>
</feature>
<dbReference type="RefSeq" id="WP_187009822.1">
    <property type="nucleotide sequence ID" value="NZ_JACRUI010000002.1"/>
</dbReference>
<sequence length="193" mass="21813">MKKIIIALFIVVSTTVSAQNKVEWDGKYELQLSDFQSEGTQVGGTSIISMQTASSLQFGFQMSNVEFMFTKNFNTKVECAFQRDGALIVAPDTLTANKLVQFAQYQFNLSELYARKLRQQIYENKATFSDISFLKPLYENIEKDFITENGVASKETNLGQEEEKLALLNAKVLTSIEELADFCKSCKPPKKKK</sequence>
<name>A0ABR7J6R3_9FLAO</name>
<keyword evidence="3" id="KW-1185">Reference proteome</keyword>